<evidence type="ECO:0000313" key="3">
    <source>
        <dbReference type="Proteomes" id="UP001500713"/>
    </source>
</evidence>
<organism evidence="2 3">
    <name type="scientific">Parasphingorhabdus litoris</name>
    <dbReference type="NCBI Taxonomy" id="394733"/>
    <lineage>
        <taxon>Bacteria</taxon>
        <taxon>Pseudomonadati</taxon>
        <taxon>Pseudomonadota</taxon>
        <taxon>Alphaproteobacteria</taxon>
        <taxon>Sphingomonadales</taxon>
        <taxon>Sphingomonadaceae</taxon>
        <taxon>Parasphingorhabdus</taxon>
    </lineage>
</organism>
<gene>
    <name evidence="2" type="ORF">GCM10009096_29740</name>
</gene>
<evidence type="ECO:0000259" key="1">
    <source>
        <dbReference type="Pfam" id="PF04389"/>
    </source>
</evidence>
<dbReference type="Pfam" id="PF04389">
    <property type="entry name" value="Peptidase_M28"/>
    <property type="match status" value="1"/>
</dbReference>
<sequence>MSGLLLSGLLQSCVSPHRTVTTAENARSASSATIKAHMAFLADDLMEGREAGTVGEARSALYIATQFEALGLSPAGDKGGFFQAVPLRAAQLDMSDFEFSVRGAGRRQLFENGGDVAVSASFADTNLSINGDVIFAGHGIIAPELGLDDYEGLDVAGKVVAVIGGPPPFLPSEEAAYFGSSNQKRLMAEARGAIGVIIIWTPALEKRYPFDLFKTGFDSWNMTWITRAKKPKIEAPQIALRAFVRGNAAEALFEGTPITAAEAIAQSKDGSVKGFALKTSVALSLQTKHDDTRQSQNVAALLPGSDPALSNETIVLTAHYDHVGICSPEEEDKICNGALDNAIGTALMLDVARILAAQKEAPARPILFLAVGAEEKGLLGSDYFVTFPTVPRENIIANVNLDGAFPFYDFGDVIAFGAEQSQMGEQLEQAIIPMGLTLAPDPFPEQGIFTRSDQYSFVKRGIPALFLYNGFTDTDGQNKGQAVWDTFLAEHYHKPTDDLSLPIDYKVSAKFSDVFRLLTLKVANAPAAPLWYDDSVFGKRFAADQPKAQREP</sequence>
<dbReference type="InterPro" id="IPR007484">
    <property type="entry name" value="Peptidase_M28"/>
</dbReference>
<keyword evidence="3" id="KW-1185">Reference proteome</keyword>
<dbReference type="SUPFAM" id="SSF53187">
    <property type="entry name" value="Zn-dependent exopeptidases"/>
    <property type="match status" value="1"/>
</dbReference>
<dbReference type="InterPro" id="IPR046450">
    <property type="entry name" value="PA_dom_sf"/>
</dbReference>
<name>A0ABN1AW72_9SPHN</name>
<comment type="caution">
    <text evidence="2">The sequence shown here is derived from an EMBL/GenBank/DDBJ whole genome shotgun (WGS) entry which is preliminary data.</text>
</comment>
<dbReference type="RefSeq" id="WP_229955414.1">
    <property type="nucleotide sequence ID" value="NZ_BAAAEM010000003.1"/>
</dbReference>
<protein>
    <submittedName>
        <fullName evidence="2">M20/M25/M40 family metallo-hydrolase</fullName>
    </submittedName>
</protein>
<dbReference type="SUPFAM" id="SSF52025">
    <property type="entry name" value="PA domain"/>
    <property type="match status" value="1"/>
</dbReference>
<dbReference type="PANTHER" id="PTHR12147:SF26">
    <property type="entry name" value="PEPTIDASE M28 DOMAIN-CONTAINING PROTEIN"/>
    <property type="match status" value="1"/>
</dbReference>
<dbReference type="Proteomes" id="UP001500713">
    <property type="component" value="Unassembled WGS sequence"/>
</dbReference>
<feature type="domain" description="Peptidase M28" evidence="1">
    <location>
        <begin position="297"/>
        <end position="516"/>
    </location>
</feature>
<dbReference type="CDD" id="cd04820">
    <property type="entry name" value="PA_M28_1_1"/>
    <property type="match status" value="1"/>
</dbReference>
<evidence type="ECO:0000313" key="2">
    <source>
        <dbReference type="EMBL" id="GAA0485113.1"/>
    </source>
</evidence>
<dbReference type="InterPro" id="IPR045175">
    <property type="entry name" value="M28_fam"/>
</dbReference>
<accession>A0ABN1AW72</accession>
<reference evidence="2 3" key="1">
    <citation type="journal article" date="2019" name="Int. J. Syst. Evol. Microbiol.">
        <title>The Global Catalogue of Microorganisms (GCM) 10K type strain sequencing project: providing services to taxonomists for standard genome sequencing and annotation.</title>
        <authorList>
            <consortium name="The Broad Institute Genomics Platform"/>
            <consortium name="The Broad Institute Genome Sequencing Center for Infectious Disease"/>
            <person name="Wu L."/>
            <person name="Ma J."/>
        </authorList>
    </citation>
    <scope>NUCLEOTIDE SEQUENCE [LARGE SCALE GENOMIC DNA]</scope>
    <source>
        <strain evidence="2 3">JCM 14162</strain>
    </source>
</reference>
<proteinExistence type="predicted"/>
<dbReference type="Gene3D" id="3.50.30.30">
    <property type="match status" value="1"/>
</dbReference>
<dbReference type="PANTHER" id="PTHR12147">
    <property type="entry name" value="METALLOPEPTIDASE M28 FAMILY MEMBER"/>
    <property type="match status" value="1"/>
</dbReference>
<dbReference type="EMBL" id="BAAAEM010000003">
    <property type="protein sequence ID" value="GAA0485113.1"/>
    <property type="molecule type" value="Genomic_DNA"/>
</dbReference>
<dbReference type="Gene3D" id="3.40.630.10">
    <property type="entry name" value="Zn peptidases"/>
    <property type="match status" value="1"/>
</dbReference>